<reference evidence="1 2" key="1">
    <citation type="submission" date="2023-03" db="EMBL/GenBank/DDBJ databases">
        <title>Altererythrobacter sp. CAU 1644 isolated from sand.</title>
        <authorList>
            <person name="Kim W."/>
        </authorList>
    </citation>
    <scope>NUCLEOTIDE SEQUENCE [LARGE SCALE GENOMIC DNA]</scope>
    <source>
        <strain evidence="1 2">CAU 1644</strain>
    </source>
</reference>
<evidence type="ECO:0000313" key="1">
    <source>
        <dbReference type="EMBL" id="WFL78672.1"/>
    </source>
</evidence>
<accession>A0ABY8FUI3</accession>
<dbReference type="PANTHER" id="PTHR42935:SF1">
    <property type="entry name" value="SLR0930 PROTEIN"/>
    <property type="match status" value="1"/>
</dbReference>
<dbReference type="InterPro" id="IPR027417">
    <property type="entry name" value="P-loop_NTPase"/>
</dbReference>
<proteinExistence type="predicted"/>
<name>A0ABY8FUI3_9SPHN</name>
<evidence type="ECO:0000313" key="2">
    <source>
        <dbReference type="Proteomes" id="UP001215827"/>
    </source>
</evidence>
<gene>
    <name evidence="1" type="ORF">P7228_06300</name>
</gene>
<dbReference type="Proteomes" id="UP001215827">
    <property type="component" value="Chromosome"/>
</dbReference>
<dbReference type="PANTHER" id="PTHR42935">
    <property type="entry name" value="SLR0930 PROTEIN"/>
    <property type="match status" value="1"/>
</dbReference>
<dbReference type="SUPFAM" id="SSF52540">
    <property type="entry name" value="P-loop containing nucleoside triphosphate hydrolases"/>
    <property type="match status" value="1"/>
</dbReference>
<keyword evidence="2" id="KW-1185">Reference proteome</keyword>
<protein>
    <submittedName>
        <fullName evidence="1">DUF815 domain-containing protein</fullName>
    </submittedName>
</protein>
<dbReference type="EMBL" id="CP121106">
    <property type="protein sequence ID" value="WFL78672.1"/>
    <property type="molecule type" value="Genomic_DNA"/>
</dbReference>
<dbReference type="InterPro" id="IPR008533">
    <property type="entry name" value="DUF815"/>
</dbReference>
<sequence length="275" mass="29918">MADQGDPLARIAAALERIAPGAPRERSWTAHPAYFWHAGEVYPVDEIDALPLDRLRGIDQQKQAVVANIARHASGAAAHDMLLWGARGMGKSALLRAAVAAEQASDPGRLALIQLDSASLSALPELFTMLGSLERRFLLYLDDLAFDHGDDAMLRNLRSALEGSLAPRPANIRLAVTSNHRAILARDESDQSGPLHERDRMDDTLALADRFGLRLGFHPCSQDEYLAIVAAHAEPRGLSWSDEEALSWSRARGPLSGRSAWQFVVEIAGRAGQPL</sequence>
<dbReference type="Pfam" id="PF05673">
    <property type="entry name" value="DUF815"/>
    <property type="match status" value="1"/>
</dbReference>
<dbReference type="Gene3D" id="3.40.50.300">
    <property type="entry name" value="P-loop containing nucleotide triphosphate hydrolases"/>
    <property type="match status" value="1"/>
</dbReference>
<dbReference type="RefSeq" id="WP_278017362.1">
    <property type="nucleotide sequence ID" value="NZ_CP121106.1"/>
</dbReference>
<organism evidence="1 2">
    <name type="scientific">Altererythrobacter arenosus</name>
    <dbReference type="NCBI Taxonomy" id="3032592"/>
    <lineage>
        <taxon>Bacteria</taxon>
        <taxon>Pseudomonadati</taxon>
        <taxon>Pseudomonadota</taxon>
        <taxon>Alphaproteobacteria</taxon>
        <taxon>Sphingomonadales</taxon>
        <taxon>Erythrobacteraceae</taxon>
        <taxon>Altererythrobacter</taxon>
    </lineage>
</organism>